<reference evidence="2" key="1">
    <citation type="submission" date="2021-02" db="EMBL/GenBank/DDBJ databases">
        <authorList>
            <person name="Nowell W R."/>
        </authorList>
    </citation>
    <scope>NUCLEOTIDE SEQUENCE</scope>
    <source>
        <strain evidence="2">Ploen Becks lab</strain>
    </source>
</reference>
<evidence type="ECO:0000313" key="3">
    <source>
        <dbReference type="Proteomes" id="UP000663879"/>
    </source>
</evidence>
<dbReference type="EMBL" id="CAJNOC010002050">
    <property type="protein sequence ID" value="CAF0909295.1"/>
    <property type="molecule type" value="Genomic_DNA"/>
</dbReference>
<comment type="caution">
    <text evidence="2">The sequence shown here is derived from an EMBL/GenBank/DDBJ whole genome shotgun (WGS) entry which is preliminary data.</text>
</comment>
<organism evidence="2 3">
    <name type="scientific">Brachionus calyciflorus</name>
    <dbReference type="NCBI Taxonomy" id="104777"/>
    <lineage>
        <taxon>Eukaryota</taxon>
        <taxon>Metazoa</taxon>
        <taxon>Spiralia</taxon>
        <taxon>Gnathifera</taxon>
        <taxon>Rotifera</taxon>
        <taxon>Eurotatoria</taxon>
        <taxon>Monogononta</taxon>
        <taxon>Pseudotrocha</taxon>
        <taxon>Ploima</taxon>
        <taxon>Brachionidae</taxon>
        <taxon>Brachionus</taxon>
    </lineage>
</organism>
<feature type="chain" id="PRO_5032660029" evidence="1">
    <location>
        <begin position="20"/>
        <end position="330"/>
    </location>
</feature>
<evidence type="ECO:0000313" key="2">
    <source>
        <dbReference type="EMBL" id="CAF0909295.1"/>
    </source>
</evidence>
<evidence type="ECO:0000256" key="1">
    <source>
        <dbReference type="SAM" id="SignalP"/>
    </source>
</evidence>
<proteinExistence type="predicted"/>
<dbReference type="AlphaFoldDB" id="A0A814A5T8"/>
<name>A0A814A5T8_9BILA</name>
<protein>
    <submittedName>
        <fullName evidence="2">Uncharacterized protein</fullName>
    </submittedName>
</protein>
<keyword evidence="1" id="KW-0732">Signal</keyword>
<dbReference type="Proteomes" id="UP000663879">
    <property type="component" value="Unassembled WGS sequence"/>
</dbReference>
<accession>A0A814A5T8</accession>
<keyword evidence="3" id="KW-1185">Reference proteome</keyword>
<gene>
    <name evidence="2" type="ORF">OXX778_LOCUS11813</name>
</gene>
<feature type="signal peptide" evidence="1">
    <location>
        <begin position="1"/>
        <end position="19"/>
    </location>
</feature>
<dbReference type="OrthoDB" id="10515597at2759"/>
<sequence>MNSVEHITLILSLALVIRANDVNETVKEFLLESNSRFNEWDKMLPTLNETIFKNFRRIWSNSDVPFWLRMANQALYLEYSRHKEEQKTLVKLDMARKIPFIKKLTNKCLDNPWSNLHECNFDTLNKNIQFLCLIENVNSFRIENLFRFKNYSSESYSKFCWLVYGINYLEQCQINMFTDEINCGLNHIELFTKLMIKKLNLTERSELEAHQGPIYDFYVGIFKDRSMQILTQLLILLNNLKNDPNDFNVNHILTNSERYYELKYNLEKVLNHLLNEFAETKAKYDVRYKLFDKQGKFMIISNLIDKKVASLVDSSTRIILNHLVKLIRDI</sequence>